<keyword evidence="2" id="KW-1185">Reference proteome</keyword>
<proteinExistence type="predicted"/>
<sequence>MPRDYNFHEHTDVRAESVVEGSSTGHATMVGSYREPSYATFPKYSSVSNSFGVPQIYCRSLLPAGNGFAPSNITGDVRRPEEHFSLGACIGDVGYVDEYGAFVYCFNIFCERDDEIQGMDLPLDFVPFRSSFSPEYVTYCQDYHRPGTIIASEGVRVSRISDSPLKANFTSSMSEGAVLILPSGASREDLVYPQRLYDYVKLNTMRWYQLCNKVDDEKGTRAHNVPNGTLRLVTGVDRASSWATATFPYRRMDGPLSFQYCEDSDPTWINAAGLSTLYRHNKESSMDGSLGAVFLRFMSISVGSTRRTRNSSASSASVVIPRYVLPTVQKPMNRSVFSRFRRPVKISPCLPEFIFDPSIILLQVLLRMHTTASVAIVFDSVWRADLSHQQMSHLELVALMHRILKHNRVVDVDGMATFARRPPDKKPPSSTPLWMKLVPCIRFRSKHTAGKAEGAALKEVLNIISG</sequence>
<accession>A0A0D2NDY2</accession>
<name>A0A0D2NDY2_HYPSF</name>
<evidence type="ECO:0000313" key="2">
    <source>
        <dbReference type="Proteomes" id="UP000054270"/>
    </source>
</evidence>
<dbReference type="Proteomes" id="UP000054270">
    <property type="component" value="Unassembled WGS sequence"/>
</dbReference>
<protein>
    <submittedName>
        <fullName evidence="1">Uncharacterized protein</fullName>
    </submittedName>
</protein>
<dbReference type="EMBL" id="KN817664">
    <property type="protein sequence ID" value="KJA14831.1"/>
    <property type="molecule type" value="Genomic_DNA"/>
</dbReference>
<dbReference type="OrthoDB" id="3222453at2759"/>
<gene>
    <name evidence="1" type="ORF">HYPSUDRAFT_1071108</name>
</gene>
<dbReference type="AlphaFoldDB" id="A0A0D2NDY2"/>
<evidence type="ECO:0000313" key="1">
    <source>
        <dbReference type="EMBL" id="KJA14831.1"/>
    </source>
</evidence>
<organism evidence="1 2">
    <name type="scientific">Hypholoma sublateritium (strain FD-334 SS-4)</name>
    <dbReference type="NCBI Taxonomy" id="945553"/>
    <lineage>
        <taxon>Eukaryota</taxon>
        <taxon>Fungi</taxon>
        <taxon>Dikarya</taxon>
        <taxon>Basidiomycota</taxon>
        <taxon>Agaricomycotina</taxon>
        <taxon>Agaricomycetes</taxon>
        <taxon>Agaricomycetidae</taxon>
        <taxon>Agaricales</taxon>
        <taxon>Agaricineae</taxon>
        <taxon>Strophariaceae</taxon>
        <taxon>Hypholoma</taxon>
    </lineage>
</organism>
<reference evidence="2" key="1">
    <citation type="submission" date="2014-04" db="EMBL/GenBank/DDBJ databases">
        <title>Evolutionary Origins and Diversification of the Mycorrhizal Mutualists.</title>
        <authorList>
            <consortium name="DOE Joint Genome Institute"/>
            <consortium name="Mycorrhizal Genomics Consortium"/>
            <person name="Kohler A."/>
            <person name="Kuo A."/>
            <person name="Nagy L.G."/>
            <person name="Floudas D."/>
            <person name="Copeland A."/>
            <person name="Barry K.W."/>
            <person name="Cichocki N."/>
            <person name="Veneault-Fourrey C."/>
            <person name="LaButti K."/>
            <person name="Lindquist E.A."/>
            <person name="Lipzen A."/>
            <person name="Lundell T."/>
            <person name="Morin E."/>
            <person name="Murat C."/>
            <person name="Riley R."/>
            <person name="Ohm R."/>
            <person name="Sun H."/>
            <person name="Tunlid A."/>
            <person name="Henrissat B."/>
            <person name="Grigoriev I.V."/>
            <person name="Hibbett D.S."/>
            <person name="Martin F."/>
        </authorList>
    </citation>
    <scope>NUCLEOTIDE SEQUENCE [LARGE SCALE GENOMIC DNA]</scope>
    <source>
        <strain evidence="2">FD-334 SS-4</strain>
    </source>
</reference>